<feature type="domain" description="3-hydroxyisobutyrate dehydrogenase-like NAD-binding" evidence="5">
    <location>
        <begin position="164"/>
        <end position="283"/>
    </location>
</feature>
<dbReference type="OrthoDB" id="9812907at2"/>
<evidence type="ECO:0000256" key="3">
    <source>
        <dbReference type="PIRSR" id="PIRSR000103-1"/>
    </source>
</evidence>
<reference evidence="6 7" key="1">
    <citation type="submission" date="2016-10" db="EMBL/GenBank/DDBJ databases">
        <authorList>
            <person name="Varghese N."/>
            <person name="Submissions S."/>
        </authorList>
    </citation>
    <scope>NUCLEOTIDE SEQUENCE [LARGE SCALE GENOMIC DNA]</scope>
    <source>
        <strain evidence="6 7">DSM 18839</strain>
    </source>
</reference>
<gene>
    <name evidence="6" type="ORF">SAMN05660686_03533</name>
</gene>
<keyword evidence="1" id="KW-0560">Oxidoreductase</keyword>
<keyword evidence="2" id="KW-0520">NAD</keyword>
<dbReference type="GO" id="GO:0016616">
    <property type="term" value="F:oxidoreductase activity, acting on the CH-OH group of donors, NAD or NADP as acceptor"/>
    <property type="evidence" value="ECO:0007669"/>
    <property type="project" value="TreeGrafter"/>
</dbReference>
<dbReference type="InterPro" id="IPR036291">
    <property type="entry name" value="NAD(P)-bd_dom_sf"/>
</dbReference>
<feature type="domain" description="6-phosphogluconate dehydrogenase NADP-binding" evidence="4">
    <location>
        <begin position="2"/>
        <end position="161"/>
    </location>
</feature>
<dbReference type="Pfam" id="PF14833">
    <property type="entry name" value="NAD_binding_11"/>
    <property type="match status" value="1"/>
</dbReference>
<evidence type="ECO:0000313" key="6">
    <source>
        <dbReference type="EMBL" id="SDG15512.1"/>
    </source>
</evidence>
<dbReference type="PANTHER" id="PTHR22981:SF7">
    <property type="entry name" value="3-HYDROXYISOBUTYRATE DEHYDROGENASE, MITOCHONDRIAL"/>
    <property type="match status" value="1"/>
</dbReference>
<comment type="caution">
    <text evidence="6">The sequence shown here is derived from an EMBL/GenBank/DDBJ whole genome shotgun (WGS) entry which is preliminary data.</text>
</comment>
<dbReference type="PIRSF" id="PIRSF000103">
    <property type="entry name" value="HIBADH"/>
    <property type="match status" value="1"/>
</dbReference>
<evidence type="ECO:0000256" key="2">
    <source>
        <dbReference type="ARBA" id="ARBA00023027"/>
    </source>
</evidence>
<feature type="active site" evidence="3">
    <location>
        <position position="170"/>
    </location>
</feature>
<accession>A0A8G2BK38</accession>
<evidence type="ECO:0000259" key="5">
    <source>
        <dbReference type="Pfam" id="PF14833"/>
    </source>
</evidence>
<dbReference type="AlphaFoldDB" id="A0A8G2BK38"/>
<dbReference type="InterPro" id="IPR015815">
    <property type="entry name" value="HIBADH-related"/>
</dbReference>
<dbReference type="SUPFAM" id="SSF51735">
    <property type="entry name" value="NAD(P)-binding Rossmann-fold domains"/>
    <property type="match status" value="1"/>
</dbReference>
<dbReference type="Gene3D" id="3.40.50.720">
    <property type="entry name" value="NAD(P)-binding Rossmann-like Domain"/>
    <property type="match status" value="1"/>
</dbReference>
<dbReference type="InterPro" id="IPR013328">
    <property type="entry name" value="6PGD_dom2"/>
</dbReference>
<dbReference type="PANTHER" id="PTHR22981">
    <property type="entry name" value="3-HYDROXYISOBUTYRATE DEHYDROGENASE-RELATED"/>
    <property type="match status" value="1"/>
</dbReference>
<sequence length="298" mass="31362">MNVGFIGLGRMGRPMASNMARKGFRLVVNDINPDAVKELEELQASSAPTAAEVAKKSDVIITMLPDGPVVREVVGGADGIIANAPKGALIMDMSTVEPGTTDDLAAQAKAKGLRYVDAPVGRLAAHADRGESLFMVGAELEDFELVKPMLEAMGTTIYHCGGVGTGTRTKLVNNFLAVASCQFNAEALALSQGLGLNLESTLDVIYGTTAMNGQLKINWPDKVLAGDTSPGFTIDLAHKDLSLIMQAANTAKVPMPMAAAAREMFSAARARGFGAQDFSAMVDAHCDLANIEKPRLKK</sequence>
<dbReference type="GO" id="GO:0050661">
    <property type="term" value="F:NADP binding"/>
    <property type="evidence" value="ECO:0007669"/>
    <property type="project" value="InterPro"/>
</dbReference>
<name>A0A8G2BK38_9PROT</name>
<dbReference type="SUPFAM" id="SSF48179">
    <property type="entry name" value="6-phosphogluconate dehydrogenase C-terminal domain-like"/>
    <property type="match status" value="1"/>
</dbReference>
<dbReference type="InterPro" id="IPR002204">
    <property type="entry name" value="3-OH-isobutyrate_DH-rel_CS"/>
</dbReference>
<dbReference type="InterPro" id="IPR008927">
    <property type="entry name" value="6-PGluconate_DH-like_C_sf"/>
</dbReference>
<evidence type="ECO:0000259" key="4">
    <source>
        <dbReference type="Pfam" id="PF03446"/>
    </source>
</evidence>
<dbReference type="EMBL" id="FNBW01000011">
    <property type="protein sequence ID" value="SDG15512.1"/>
    <property type="molecule type" value="Genomic_DNA"/>
</dbReference>
<evidence type="ECO:0000313" key="7">
    <source>
        <dbReference type="Proteomes" id="UP000198615"/>
    </source>
</evidence>
<dbReference type="RefSeq" id="WP_038013074.1">
    <property type="nucleotide sequence ID" value="NZ_FNBW01000011.1"/>
</dbReference>
<protein>
    <submittedName>
        <fullName evidence="6">4-hydroxybutyrate dehydrogenase / sulfolactaldehyde 3-reductase</fullName>
    </submittedName>
</protein>
<dbReference type="Pfam" id="PF03446">
    <property type="entry name" value="NAD_binding_2"/>
    <property type="match status" value="1"/>
</dbReference>
<dbReference type="Gene3D" id="1.10.1040.10">
    <property type="entry name" value="N-(1-d-carboxylethyl)-l-norvaline Dehydrogenase, domain 2"/>
    <property type="match status" value="1"/>
</dbReference>
<keyword evidence="7" id="KW-1185">Reference proteome</keyword>
<proteinExistence type="predicted"/>
<dbReference type="Proteomes" id="UP000198615">
    <property type="component" value="Unassembled WGS sequence"/>
</dbReference>
<dbReference type="PROSITE" id="PS00895">
    <property type="entry name" value="3_HYDROXYISOBUT_DH"/>
    <property type="match status" value="1"/>
</dbReference>
<evidence type="ECO:0000256" key="1">
    <source>
        <dbReference type="ARBA" id="ARBA00023002"/>
    </source>
</evidence>
<dbReference type="GO" id="GO:0051287">
    <property type="term" value="F:NAD binding"/>
    <property type="evidence" value="ECO:0007669"/>
    <property type="project" value="InterPro"/>
</dbReference>
<organism evidence="6 7">
    <name type="scientific">Thalassobaculum litoreum DSM 18839</name>
    <dbReference type="NCBI Taxonomy" id="1123362"/>
    <lineage>
        <taxon>Bacteria</taxon>
        <taxon>Pseudomonadati</taxon>
        <taxon>Pseudomonadota</taxon>
        <taxon>Alphaproteobacteria</taxon>
        <taxon>Rhodospirillales</taxon>
        <taxon>Thalassobaculaceae</taxon>
        <taxon>Thalassobaculum</taxon>
    </lineage>
</organism>
<dbReference type="InterPro" id="IPR029154">
    <property type="entry name" value="HIBADH-like_NADP-bd"/>
</dbReference>
<dbReference type="GO" id="GO:0016054">
    <property type="term" value="P:organic acid catabolic process"/>
    <property type="evidence" value="ECO:0007669"/>
    <property type="project" value="UniProtKB-ARBA"/>
</dbReference>
<dbReference type="InterPro" id="IPR006115">
    <property type="entry name" value="6PGDH_NADP-bd"/>
</dbReference>